<organism evidence="1 2">
    <name type="scientific">Hyalomma asiaticum</name>
    <name type="common">Tick</name>
    <dbReference type="NCBI Taxonomy" id="266040"/>
    <lineage>
        <taxon>Eukaryota</taxon>
        <taxon>Metazoa</taxon>
        <taxon>Ecdysozoa</taxon>
        <taxon>Arthropoda</taxon>
        <taxon>Chelicerata</taxon>
        <taxon>Arachnida</taxon>
        <taxon>Acari</taxon>
        <taxon>Parasitiformes</taxon>
        <taxon>Ixodida</taxon>
        <taxon>Ixodoidea</taxon>
        <taxon>Ixodidae</taxon>
        <taxon>Hyalomminae</taxon>
        <taxon>Hyalomma</taxon>
    </lineage>
</organism>
<protein>
    <submittedName>
        <fullName evidence="1">Uncharacterized protein</fullName>
    </submittedName>
</protein>
<dbReference type="EMBL" id="CM023484">
    <property type="protein sequence ID" value="KAH6932172.1"/>
    <property type="molecule type" value="Genomic_DNA"/>
</dbReference>
<sequence length="107" mass="11813">MLSTHIQRSKRAKSCATGHRAARLGPSRWSMVLEPKGRWFKPSVFDGGGSEPKAVKFSAALLSALSLADLLADGATTLFLKTSSSSLCRQDDLERYFGKRLQSRQQR</sequence>
<keyword evidence="2" id="KW-1185">Reference proteome</keyword>
<evidence type="ECO:0000313" key="2">
    <source>
        <dbReference type="Proteomes" id="UP000821845"/>
    </source>
</evidence>
<gene>
    <name evidence="1" type="ORF">HPB50_003311</name>
</gene>
<comment type="caution">
    <text evidence="1">The sequence shown here is derived from an EMBL/GenBank/DDBJ whole genome shotgun (WGS) entry which is preliminary data.</text>
</comment>
<proteinExistence type="predicted"/>
<dbReference type="Proteomes" id="UP000821845">
    <property type="component" value="Chromosome 4"/>
</dbReference>
<name>A0ACB7SDL5_HYAAI</name>
<reference evidence="1" key="1">
    <citation type="submission" date="2020-05" db="EMBL/GenBank/DDBJ databases">
        <title>Large-scale comparative analyses of tick genomes elucidate their genetic diversity and vector capacities.</title>
        <authorList>
            <person name="Jia N."/>
            <person name="Wang J."/>
            <person name="Shi W."/>
            <person name="Du L."/>
            <person name="Sun Y."/>
            <person name="Zhan W."/>
            <person name="Jiang J."/>
            <person name="Wang Q."/>
            <person name="Zhang B."/>
            <person name="Ji P."/>
            <person name="Sakyi L.B."/>
            <person name="Cui X."/>
            <person name="Yuan T."/>
            <person name="Jiang B."/>
            <person name="Yang W."/>
            <person name="Lam T.T.-Y."/>
            <person name="Chang Q."/>
            <person name="Ding S."/>
            <person name="Wang X."/>
            <person name="Zhu J."/>
            <person name="Ruan X."/>
            <person name="Zhao L."/>
            <person name="Wei J."/>
            <person name="Que T."/>
            <person name="Du C."/>
            <person name="Cheng J."/>
            <person name="Dai P."/>
            <person name="Han X."/>
            <person name="Huang E."/>
            <person name="Gao Y."/>
            <person name="Liu J."/>
            <person name="Shao H."/>
            <person name="Ye R."/>
            <person name="Li L."/>
            <person name="Wei W."/>
            <person name="Wang X."/>
            <person name="Wang C."/>
            <person name="Yang T."/>
            <person name="Huo Q."/>
            <person name="Li W."/>
            <person name="Guo W."/>
            <person name="Chen H."/>
            <person name="Zhou L."/>
            <person name="Ni X."/>
            <person name="Tian J."/>
            <person name="Zhou Y."/>
            <person name="Sheng Y."/>
            <person name="Liu T."/>
            <person name="Pan Y."/>
            <person name="Xia L."/>
            <person name="Li J."/>
            <person name="Zhao F."/>
            <person name="Cao W."/>
        </authorList>
    </citation>
    <scope>NUCLEOTIDE SEQUENCE</scope>
    <source>
        <strain evidence="1">Hyas-2018</strain>
    </source>
</reference>
<evidence type="ECO:0000313" key="1">
    <source>
        <dbReference type="EMBL" id="KAH6932172.1"/>
    </source>
</evidence>
<accession>A0ACB7SDL5</accession>